<sequence length="181" mass="21039">MKLYYNDLYFYTHRNFYPLTTFPNHYRGGLWSGPQYTEEYSIITFNMLPEYKYENCPETKVIGRNPITGSQITAEVPYSCHYVRQRRKEIYAVVTIQYSTTEYPSQLIGQCLEQAKTRANEILQSQGTSTDPETLVATIIETAGNEFSKCIQESKQVIRVDIKNRNLPDEWELKAKHLGGI</sequence>
<evidence type="ECO:0000313" key="2">
    <source>
        <dbReference type="Proteomes" id="UP001248709"/>
    </source>
</evidence>
<comment type="caution">
    <text evidence="1">The sequence shown here is derived from an EMBL/GenBank/DDBJ whole genome shotgun (WGS) entry which is preliminary data.</text>
</comment>
<proteinExistence type="predicted"/>
<dbReference type="Proteomes" id="UP001248709">
    <property type="component" value="Unassembled WGS sequence"/>
</dbReference>
<dbReference type="EMBL" id="JAUSUY010000005">
    <property type="protein sequence ID" value="MDT3426092.1"/>
    <property type="molecule type" value="Genomic_DNA"/>
</dbReference>
<organism evidence="1 2">
    <name type="scientific">Paenibacillus forsythiae</name>
    <dbReference type="NCBI Taxonomy" id="365616"/>
    <lineage>
        <taxon>Bacteria</taxon>
        <taxon>Bacillati</taxon>
        <taxon>Bacillota</taxon>
        <taxon>Bacilli</taxon>
        <taxon>Bacillales</taxon>
        <taxon>Paenibacillaceae</taxon>
        <taxon>Paenibacillus</taxon>
    </lineage>
</organism>
<keyword evidence="2" id="KW-1185">Reference proteome</keyword>
<accession>A0ABU3H7V7</accession>
<gene>
    <name evidence="1" type="ORF">J2Z22_001612</name>
</gene>
<evidence type="ECO:0000313" key="1">
    <source>
        <dbReference type="EMBL" id="MDT3426092.1"/>
    </source>
</evidence>
<protein>
    <submittedName>
        <fullName evidence="1">Uncharacterized protein</fullName>
    </submittedName>
</protein>
<name>A0ABU3H7V7_9BACL</name>
<reference evidence="1 2" key="1">
    <citation type="submission" date="2023-07" db="EMBL/GenBank/DDBJ databases">
        <title>Genomic Encyclopedia of Type Strains, Phase IV (KMG-IV): sequencing the most valuable type-strain genomes for metagenomic binning, comparative biology and taxonomic classification.</title>
        <authorList>
            <person name="Goeker M."/>
        </authorList>
    </citation>
    <scope>NUCLEOTIDE SEQUENCE [LARGE SCALE GENOMIC DNA]</scope>
    <source>
        <strain evidence="1 2">T98</strain>
    </source>
</reference>
<dbReference type="RefSeq" id="WP_156940301.1">
    <property type="nucleotide sequence ID" value="NZ_JAUSUY010000005.1"/>
</dbReference>